<sequence>MSSRLIPHQVHASIVTMYFKHTILCLLVQSLLVIVSSSSSSSSPQDQEPLPAPQYRTKLSPIPPRRTTNRSDTPTFTIVFPCSEKIFNLKDPIEIDAVASRSAIQPNTLFSVLDREDTSVSELGYFYLVADWKAAATGAMPSGDFILLAVHVQNGSVRGFVKETICF</sequence>
<proteinExistence type="predicted"/>
<evidence type="ECO:0000256" key="1">
    <source>
        <dbReference type="SAM" id="MobiDB-lite"/>
    </source>
</evidence>
<dbReference type="EMBL" id="DS999440">
    <property type="protein sequence ID" value="EED86289.1"/>
    <property type="molecule type" value="Genomic_DNA"/>
</dbReference>
<dbReference type="AlphaFoldDB" id="B8LEG4"/>
<reference evidence="3 4" key="2">
    <citation type="journal article" date="2008" name="Nature">
        <title>The Phaeodactylum genome reveals the evolutionary history of diatom genomes.</title>
        <authorList>
            <person name="Bowler C."/>
            <person name="Allen A.E."/>
            <person name="Badger J.H."/>
            <person name="Grimwood J."/>
            <person name="Jabbari K."/>
            <person name="Kuo A."/>
            <person name="Maheswari U."/>
            <person name="Martens C."/>
            <person name="Maumus F."/>
            <person name="Otillar R.P."/>
            <person name="Rayko E."/>
            <person name="Salamov A."/>
            <person name="Vandepoele K."/>
            <person name="Beszteri B."/>
            <person name="Gruber A."/>
            <person name="Heijde M."/>
            <person name="Katinka M."/>
            <person name="Mock T."/>
            <person name="Valentin K."/>
            <person name="Verret F."/>
            <person name="Berges J.A."/>
            <person name="Brownlee C."/>
            <person name="Cadoret J.P."/>
            <person name="Chiovitti A."/>
            <person name="Choi C.J."/>
            <person name="Coesel S."/>
            <person name="De Martino A."/>
            <person name="Detter J.C."/>
            <person name="Durkin C."/>
            <person name="Falciatore A."/>
            <person name="Fournet J."/>
            <person name="Haruta M."/>
            <person name="Huysman M.J."/>
            <person name="Jenkins B.D."/>
            <person name="Jiroutova K."/>
            <person name="Jorgensen R.E."/>
            <person name="Joubert Y."/>
            <person name="Kaplan A."/>
            <person name="Kroger N."/>
            <person name="Kroth P.G."/>
            <person name="La Roche J."/>
            <person name="Lindquist E."/>
            <person name="Lommer M."/>
            <person name="Martin-Jezequel V."/>
            <person name="Lopez P.J."/>
            <person name="Lucas S."/>
            <person name="Mangogna M."/>
            <person name="McGinnis K."/>
            <person name="Medlin L.K."/>
            <person name="Montsant A."/>
            <person name="Oudot-Le Secq M.P."/>
            <person name="Napoli C."/>
            <person name="Obornik M."/>
            <person name="Parker M.S."/>
            <person name="Petit J.L."/>
            <person name="Porcel B.M."/>
            <person name="Poulsen N."/>
            <person name="Robison M."/>
            <person name="Rychlewski L."/>
            <person name="Rynearson T.A."/>
            <person name="Schmutz J."/>
            <person name="Shapiro H."/>
            <person name="Siaut M."/>
            <person name="Stanley M."/>
            <person name="Sussman M.R."/>
            <person name="Taylor A.R."/>
            <person name="Vardi A."/>
            <person name="von Dassow P."/>
            <person name="Vyverman W."/>
            <person name="Willis A."/>
            <person name="Wyrwicz L.S."/>
            <person name="Rokhsar D.S."/>
            <person name="Weissenbach J."/>
            <person name="Armbrust E.V."/>
            <person name="Green B.R."/>
            <person name="Van de Peer Y."/>
            <person name="Grigoriev I.V."/>
        </authorList>
    </citation>
    <scope>NUCLEOTIDE SEQUENCE [LARGE SCALE GENOMIC DNA]</scope>
    <source>
        <strain evidence="3 4">CCMP1335</strain>
    </source>
</reference>
<feature type="chain" id="PRO_5002874199" evidence="2">
    <location>
        <begin position="39"/>
        <end position="167"/>
    </location>
</feature>
<accession>B8LEG4</accession>
<dbReference type="KEGG" id="tps:THAPSDRAFT_bd838"/>
<feature type="region of interest" description="Disordered" evidence="1">
    <location>
        <begin position="39"/>
        <end position="72"/>
    </location>
</feature>
<keyword evidence="4" id="KW-1185">Reference proteome</keyword>
<gene>
    <name evidence="3" type="ORF">THAPSDRAFT_bd838</name>
</gene>
<organism evidence="3 4">
    <name type="scientific">Thalassiosira pseudonana</name>
    <name type="common">Marine diatom</name>
    <name type="synonym">Cyclotella nana</name>
    <dbReference type="NCBI Taxonomy" id="35128"/>
    <lineage>
        <taxon>Eukaryota</taxon>
        <taxon>Sar</taxon>
        <taxon>Stramenopiles</taxon>
        <taxon>Ochrophyta</taxon>
        <taxon>Bacillariophyta</taxon>
        <taxon>Coscinodiscophyceae</taxon>
        <taxon>Thalassiosirophycidae</taxon>
        <taxon>Thalassiosirales</taxon>
        <taxon>Thalassiosiraceae</taxon>
        <taxon>Thalassiosira</taxon>
    </lineage>
</organism>
<evidence type="ECO:0000313" key="4">
    <source>
        <dbReference type="Proteomes" id="UP000001449"/>
    </source>
</evidence>
<evidence type="ECO:0000313" key="3">
    <source>
        <dbReference type="EMBL" id="EED86289.1"/>
    </source>
</evidence>
<dbReference type="GeneID" id="7447726"/>
<keyword evidence="2" id="KW-0732">Signal</keyword>
<dbReference type="RefSeq" id="XP_002297419.1">
    <property type="nucleotide sequence ID" value="XM_002297383.1"/>
</dbReference>
<evidence type="ECO:0000256" key="2">
    <source>
        <dbReference type="SAM" id="SignalP"/>
    </source>
</evidence>
<protein>
    <submittedName>
        <fullName evidence="3">Uncharacterized protein</fullName>
    </submittedName>
</protein>
<dbReference type="Proteomes" id="UP000001449">
    <property type="component" value="Unassembled WGS sequence"/>
</dbReference>
<dbReference type="HOGENOM" id="CLU_1597818_0_0_1"/>
<reference evidence="3 4" key="1">
    <citation type="journal article" date="2004" name="Science">
        <title>The genome of the diatom Thalassiosira pseudonana: ecology, evolution, and metabolism.</title>
        <authorList>
            <person name="Armbrust E.V."/>
            <person name="Berges J.A."/>
            <person name="Bowler C."/>
            <person name="Green B.R."/>
            <person name="Martinez D."/>
            <person name="Putnam N.H."/>
            <person name="Zhou S."/>
            <person name="Allen A.E."/>
            <person name="Apt K.E."/>
            <person name="Bechner M."/>
            <person name="Brzezinski M.A."/>
            <person name="Chaal B.K."/>
            <person name="Chiovitti A."/>
            <person name="Davis A.K."/>
            <person name="Demarest M.S."/>
            <person name="Detter J.C."/>
            <person name="Glavina T."/>
            <person name="Goodstein D."/>
            <person name="Hadi M.Z."/>
            <person name="Hellsten U."/>
            <person name="Hildebrand M."/>
            <person name="Jenkins B.D."/>
            <person name="Jurka J."/>
            <person name="Kapitonov V.V."/>
            <person name="Kroger N."/>
            <person name="Lau W.W."/>
            <person name="Lane T.W."/>
            <person name="Larimer F.W."/>
            <person name="Lippmeier J.C."/>
            <person name="Lucas S."/>
            <person name="Medina M."/>
            <person name="Montsant A."/>
            <person name="Obornik M."/>
            <person name="Parker M.S."/>
            <person name="Palenik B."/>
            <person name="Pazour G.J."/>
            <person name="Richardson P.M."/>
            <person name="Rynearson T.A."/>
            <person name="Saito M.A."/>
            <person name="Schwartz D.C."/>
            <person name="Thamatrakoln K."/>
            <person name="Valentin K."/>
            <person name="Vardi A."/>
            <person name="Wilkerson F.P."/>
            <person name="Rokhsar D.S."/>
        </authorList>
    </citation>
    <scope>NUCLEOTIDE SEQUENCE [LARGE SCALE GENOMIC DNA]</scope>
    <source>
        <strain evidence="3 4">CCMP1335</strain>
    </source>
</reference>
<dbReference type="InParanoid" id="B8LEG4"/>
<name>B8LEG4_THAPS</name>
<dbReference type="PaxDb" id="35128-Thapsdraft838"/>
<feature type="signal peptide" evidence="2">
    <location>
        <begin position="1"/>
        <end position="38"/>
    </location>
</feature>